<dbReference type="InterPro" id="IPR024705">
    <property type="entry name" value="Ssp411"/>
</dbReference>
<protein>
    <recommendedName>
        <fullName evidence="1">Spermatogenesis-associated protein 20-like TRX domain-containing protein</fullName>
    </recommendedName>
</protein>
<gene>
    <name evidence="2" type="ORF">GA0074696_5712</name>
</gene>
<feature type="domain" description="Spermatogenesis-associated protein 20-like TRX" evidence="1">
    <location>
        <begin position="1"/>
        <end position="156"/>
    </location>
</feature>
<organism evidence="2 3">
    <name type="scientific">Micromonospora purpureochromogenes</name>
    <dbReference type="NCBI Taxonomy" id="47872"/>
    <lineage>
        <taxon>Bacteria</taxon>
        <taxon>Bacillati</taxon>
        <taxon>Actinomycetota</taxon>
        <taxon>Actinomycetes</taxon>
        <taxon>Micromonosporales</taxon>
        <taxon>Micromonosporaceae</taxon>
        <taxon>Micromonospora</taxon>
    </lineage>
</organism>
<dbReference type="PIRSF" id="PIRSF006402">
    <property type="entry name" value="UCP006402_thioredoxin"/>
    <property type="match status" value="1"/>
</dbReference>
<dbReference type="EMBL" id="LT607410">
    <property type="protein sequence ID" value="SCF42723.1"/>
    <property type="molecule type" value="Genomic_DNA"/>
</dbReference>
<reference evidence="2 3" key="1">
    <citation type="submission" date="2016-06" db="EMBL/GenBank/DDBJ databases">
        <authorList>
            <person name="Kjaerup R.B."/>
            <person name="Dalgaard T.S."/>
            <person name="Juul-Madsen H.R."/>
        </authorList>
    </citation>
    <scope>NUCLEOTIDE SEQUENCE [LARGE SCALE GENOMIC DNA]</scope>
    <source>
        <strain evidence="2 3">DSM 43821</strain>
    </source>
</reference>
<dbReference type="RefSeq" id="WP_088963900.1">
    <property type="nucleotide sequence ID" value="NZ_LT607410.1"/>
</dbReference>
<dbReference type="PANTHER" id="PTHR42899">
    <property type="entry name" value="SPERMATOGENESIS-ASSOCIATED PROTEIN 20"/>
    <property type="match status" value="1"/>
</dbReference>
<dbReference type="Gene3D" id="3.40.30.10">
    <property type="entry name" value="Glutaredoxin"/>
    <property type="match status" value="1"/>
</dbReference>
<dbReference type="SUPFAM" id="SSF52833">
    <property type="entry name" value="Thioredoxin-like"/>
    <property type="match status" value="1"/>
</dbReference>
<dbReference type="Proteomes" id="UP000198228">
    <property type="component" value="Chromosome I"/>
</dbReference>
<proteinExistence type="predicted"/>
<dbReference type="SUPFAM" id="SSF48208">
    <property type="entry name" value="Six-hairpin glycosidases"/>
    <property type="match status" value="1"/>
</dbReference>
<evidence type="ECO:0000313" key="2">
    <source>
        <dbReference type="EMBL" id="SCF42723.1"/>
    </source>
</evidence>
<dbReference type="InterPro" id="IPR004879">
    <property type="entry name" value="Ssp411-like_TRX"/>
</dbReference>
<name>A0A1C5ABZ0_9ACTN</name>
<dbReference type="GO" id="GO:0005975">
    <property type="term" value="P:carbohydrate metabolic process"/>
    <property type="evidence" value="ECO:0007669"/>
    <property type="project" value="InterPro"/>
</dbReference>
<dbReference type="InterPro" id="IPR008928">
    <property type="entry name" value="6-hairpin_glycosidase_sf"/>
</dbReference>
<dbReference type="AlphaFoldDB" id="A0A1C5ABZ0"/>
<evidence type="ECO:0000259" key="1">
    <source>
        <dbReference type="Pfam" id="PF03190"/>
    </source>
</evidence>
<evidence type="ECO:0000313" key="3">
    <source>
        <dbReference type="Proteomes" id="UP000198228"/>
    </source>
</evidence>
<accession>A0A1C5ABZ0</accession>
<dbReference type="InterPro" id="IPR036249">
    <property type="entry name" value="Thioredoxin-like_sf"/>
</dbReference>
<sequence>MNRLADATSPYLLQHADNPVDWWPWGAEAFAEAKRRDVPVLISVGYAACHWCHVMAHESFENEQVGALVNDDFVAIKVDREERPDVDAVYMTATQAMTGQGGWPMTVFATPDGTPFFCGTYFPKANFVRLLESVATAWRDQREAVLRQGAAVVEAIGGAQAVGGPTAPLTAELLDSAADQLSGEYDATNGGFGGAPKFPPHMNLLFLLRHHERTGSPRSLEIARHTAEAMARGGIHDQLAGGFARYSVDAHWTVPHFEKMLYDNALLLRFYAELWRLTGDRMARRVARDTARFLADELHRPGEGFASALDADTEGVEGLTYAWTPAQLVEALGEEDGRWAADLFEVTEAGTFEHGTSVLRLARDVDDADPEIRARWRDVVGRLLVARDTRPQPARDDKVVAAWNGLAITAIAEFLRVAALYASPEDEDANLMEGVTIVVDGAMRDAVEHLAAVHIVDGRLRRASRDKVVGEPAGVLEDYGCVAEAFCAMHQLTGEGRWLELAGGLLDVALARFAAPGGGFYDTADDAEQLVARPADPTDNATPSGRSAIVAALVAYAALTGESRYREAAEAALATVAPIVGRHARFTGYAATVGEALLSGPYEIAVATDDAVGDPLVAAAVRHAPPGAVVVAGRPDQPGVPLLADRPLVDGRPTAYVCRGFVCQRPVTSVDELVAQLG</sequence>
<dbReference type="CDD" id="cd02955">
    <property type="entry name" value="SSP411"/>
    <property type="match status" value="1"/>
</dbReference>
<dbReference type="PANTHER" id="PTHR42899:SF1">
    <property type="entry name" value="SPERMATOGENESIS-ASSOCIATED PROTEIN 20"/>
    <property type="match status" value="1"/>
</dbReference>
<dbReference type="Gene3D" id="1.50.10.10">
    <property type="match status" value="1"/>
</dbReference>
<dbReference type="InterPro" id="IPR012341">
    <property type="entry name" value="6hp_glycosidase-like_sf"/>
</dbReference>
<dbReference type="Pfam" id="PF03190">
    <property type="entry name" value="Thioredox_DsbH"/>
    <property type="match status" value="1"/>
</dbReference>